<proteinExistence type="predicted"/>
<accession>A0ABU3PAU0</accession>
<keyword evidence="2" id="KW-1185">Reference proteome</keyword>
<gene>
    <name evidence="1" type="ORF">RQP53_10530</name>
</gene>
<dbReference type="Proteomes" id="UP001246372">
    <property type="component" value="Unassembled WGS sequence"/>
</dbReference>
<evidence type="ECO:0000313" key="1">
    <source>
        <dbReference type="EMBL" id="MDT8999702.1"/>
    </source>
</evidence>
<comment type="caution">
    <text evidence="1">The sequence shown here is derived from an EMBL/GenBank/DDBJ whole genome shotgun (WGS) entry which is preliminary data.</text>
</comment>
<dbReference type="RefSeq" id="WP_315650259.1">
    <property type="nucleotide sequence ID" value="NZ_JAVXZY010000003.1"/>
</dbReference>
<protein>
    <submittedName>
        <fullName evidence="1">Uncharacterized protein</fullName>
    </submittedName>
</protein>
<name>A0ABU3PAU0_9BURK</name>
<organism evidence="1 2">
    <name type="scientific">Roseateles aquae</name>
    <dbReference type="NCBI Taxonomy" id="3077235"/>
    <lineage>
        <taxon>Bacteria</taxon>
        <taxon>Pseudomonadati</taxon>
        <taxon>Pseudomonadota</taxon>
        <taxon>Betaproteobacteria</taxon>
        <taxon>Burkholderiales</taxon>
        <taxon>Sphaerotilaceae</taxon>
        <taxon>Roseateles</taxon>
    </lineage>
</organism>
<evidence type="ECO:0000313" key="2">
    <source>
        <dbReference type="Proteomes" id="UP001246372"/>
    </source>
</evidence>
<sequence length="225" mass="24198">MKKKPTAKPAVTVDAASKTQLLPASLAFLKRYSFESLLSIGLIALVSPGMDRAKEAVLGQNEGPAFYIDKVACPPVAAASGVANSASLGGDCSLLNIRIPGGLHEKTLSRIEIIPYAADPEIRFSEPIEATIDKEVLRTYGYASISMKAKVGQGKVLIATALGHFSDETELGVTLDGVSRQARKLAIADGRVLFITQYWRQILLIAIAGLFTVRYRQLVLERLGK</sequence>
<dbReference type="EMBL" id="JAVXZY010000003">
    <property type="protein sequence ID" value="MDT8999702.1"/>
    <property type="molecule type" value="Genomic_DNA"/>
</dbReference>
<reference evidence="1" key="1">
    <citation type="submission" date="2023-09" db="EMBL/GenBank/DDBJ databases">
        <title>Paucibacter sp. APW11 Genome sequencing and assembly.</title>
        <authorList>
            <person name="Kim I."/>
        </authorList>
    </citation>
    <scope>NUCLEOTIDE SEQUENCE</scope>
    <source>
        <strain evidence="1">APW11</strain>
    </source>
</reference>